<feature type="region of interest" description="Disordered" evidence="1">
    <location>
        <begin position="119"/>
        <end position="156"/>
    </location>
</feature>
<feature type="compositionally biased region" description="Low complexity" evidence="1">
    <location>
        <begin position="493"/>
        <end position="505"/>
    </location>
</feature>
<feature type="region of interest" description="Disordered" evidence="1">
    <location>
        <begin position="48"/>
        <end position="67"/>
    </location>
</feature>
<reference evidence="2 3" key="1">
    <citation type="submission" date="2019-03" db="EMBL/GenBank/DDBJ databases">
        <title>Genomic Encyclopedia of Type Strains, Phase IV (KMG-IV): sequencing the most valuable type-strain genomes for metagenomic binning, comparative biology and taxonomic classification.</title>
        <authorList>
            <person name="Goeker M."/>
        </authorList>
    </citation>
    <scope>NUCLEOTIDE SEQUENCE [LARGE SCALE GENOMIC DNA]</scope>
    <source>
        <strain evidence="2 3">DSM 18507</strain>
    </source>
</reference>
<comment type="caution">
    <text evidence="2">The sequence shown here is derived from an EMBL/GenBank/DDBJ whole genome shotgun (WGS) entry which is preliminary data.</text>
</comment>
<sequence length="655" mass="68060">MSDPSKAAVDWDALELPVLTEVAEEPVLPVLTEDAEVEIPDFDFSAELDTFDPNSADETGLDIPPDLPLEDVVDAGPQRAERPVTLPFEDLPSLDLDVPIADELSLDDVLAPLPMAPAAERQTAPPQPPAEDDFEFDLSPQADPTTVSANPSPAAGLQALFGTPTAAENTAASSASPELAAVAITPVTEALVQPATHENAATESSAQFSRPMEAAPLAPPEEDILPAAFYSTAPAAPDLTRAPDAPPADLSPAAAALQASGGYDPLLGATAETEEARQETPVFNQSFSTQVPQRPEGTAASEASHQPEPAPSTEPLTINSPAASFDIDSLPRGVLGGGQGPVEAPEPDWPDWLKPIVAQAGPEVPLTALPGGQNDPTSESTASAALEDLTAPLTPADEEMLASKEAAAIEPPIEPASTAPLSSSTEPPVETAAGAASELCDMPLSDSLAEASGQAGLLTAEETRSLGMKDRLPLVTDTAAPIHSGEGQEVPEETAAQTTAALPPQPATEGYPLVIEEVELPVEVAAPELPTVPAIGPGPEATLPDQEAAPAPEEIAEAKAVPGAVPEVSIVEPAEGPSATVVDEAALVESLYRRIMPRMKVELSLWLQDALEMQAKAMLSGVMQQLKTDYEMLFSETLRDSLRQALSDLEREKRN</sequence>
<name>A0ABY2CWT3_GULMO</name>
<dbReference type="RefSeq" id="WP_132098538.1">
    <property type="nucleotide sequence ID" value="NZ_SMDA01000005.1"/>
</dbReference>
<dbReference type="EMBL" id="SMDA01000005">
    <property type="protein sequence ID" value="TCW31512.1"/>
    <property type="molecule type" value="Genomic_DNA"/>
</dbReference>
<feature type="region of interest" description="Disordered" evidence="1">
    <location>
        <begin position="273"/>
        <end position="349"/>
    </location>
</feature>
<feature type="region of interest" description="Disordered" evidence="1">
    <location>
        <begin position="412"/>
        <end position="434"/>
    </location>
</feature>
<dbReference type="Proteomes" id="UP000294801">
    <property type="component" value="Unassembled WGS sequence"/>
</dbReference>
<accession>A0ABY2CWT3</accession>
<feature type="region of interest" description="Disordered" evidence="1">
    <location>
        <begin position="482"/>
        <end position="505"/>
    </location>
</feature>
<evidence type="ECO:0000256" key="1">
    <source>
        <dbReference type="SAM" id="MobiDB-lite"/>
    </source>
</evidence>
<protein>
    <submittedName>
        <fullName evidence="2">Uncharacterized protein</fullName>
    </submittedName>
</protein>
<evidence type="ECO:0000313" key="2">
    <source>
        <dbReference type="EMBL" id="TCW31512.1"/>
    </source>
</evidence>
<feature type="compositionally biased region" description="Polar residues" evidence="1">
    <location>
        <begin position="281"/>
        <end position="292"/>
    </location>
</feature>
<evidence type="ECO:0000313" key="3">
    <source>
        <dbReference type="Proteomes" id="UP000294801"/>
    </source>
</evidence>
<keyword evidence="3" id="KW-1185">Reference proteome</keyword>
<gene>
    <name evidence="2" type="ORF">EV669_105214</name>
</gene>
<organism evidence="2 3">
    <name type="scientific">Gulbenkiania mobilis</name>
    <dbReference type="NCBI Taxonomy" id="397457"/>
    <lineage>
        <taxon>Bacteria</taxon>
        <taxon>Pseudomonadati</taxon>
        <taxon>Pseudomonadota</taxon>
        <taxon>Betaproteobacteria</taxon>
        <taxon>Neisseriales</taxon>
        <taxon>Chromobacteriaceae</taxon>
        <taxon>Gulbenkiania</taxon>
    </lineage>
</organism>
<proteinExistence type="predicted"/>
<feature type="compositionally biased region" description="Polar residues" evidence="1">
    <location>
        <begin position="142"/>
        <end position="151"/>
    </location>
</feature>